<dbReference type="EMBL" id="CM018049">
    <property type="protein sequence ID" value="KAA8520138.1"/>
    <property type="molecule type" value="Genomic_DNA"/>
</dbReference>
<feature type="domain" description="Peptidase S8/S53" evidence="12">
    <location>
        <begin position="155"/>
        <end position="640"/>
    </location>
</feature>
<dbReference type="CDD" id="cd04852">
    <property type="entry name" value="Peptidases_S8_3"/>
    <property type="match status" value="1"/>
</dbReference>
<evidence type="ECO:0000256" key="2">
    <source>
        <dbReference type="ARBA" id="ARBA00011073"/>
    </source>
</evidence>
<feature type="domain" description="Subtilisin-like protease fibronectin type-III" evidence="14">
    <location>
        <begin position="721"/>
        <end position="789"/>
    </location>
</feature>
<evidence type="ECO:0000256" key="6">
    <source>
        <dbReference type="ARBA" id="ARBA00022825"/>
    </source>
</evidence>
<evidence type="ECO:0000259" key="14">
    <source>
        <dbReference type="Pfam" id="PF17766"/>
    </source>
</evidence>
<evidence type="ECO:0000256" key="10">
    <source>
        <dbReference type="RuleBase" id="RU003355"/>
    </source>
</evidence>
<name>A0A5J4ZR04_9ASTE</name>
<accession>A0A5J4ZR04</accession>
<dbReference type="PANTHER" id="PTHR10795">
    <property type="entry name" value="PROPROTEIN CONVERTASE SUBTILISIN/KEXIN"/>
    <property type="match status" value="1"/>
</dbReference>
<dbReference type="Pfam" id="PF00082">
    <property type="entry name" value="Peptidase_S8"/>
    <property type="match status" value="1"/>
</dbReference>
<sequence length="792" mass="84785">MAENADMLASSRCRAFLLLLLFVIVIACLAEEREIYLVLMEGDPVAFHRSSVPLEVGQKVDPNRAHAKHLVDSHDQLLKSTLEKGSYNKLYSFKHIVNGFAIHTTPSQAKKIKLASGVKLLEKDRRAKLMTSYTPEFLGLPEGVWTHGGGDRNAGEGIVIGFIDTGINPMHPSFAYDPVNPYNSNLSHFSGACEGGPLFPANSCNGKIVSARCFSAGAQAAATLNASVDFLSPFDAVGHGSHVASTAAGNFGVPVVVNGFYYGRASGMAPRARIAVYKAIYPSLGTMTDVVAAIDQAIQDGVDILTLSVGPDEPPEDTFTMLSVFDIFMLFARKAGVFVVQAAGNQGPSPYTVVSYSPWAMGVAACGTDRSYIGTLILGSGQKIDGVGLSGPTFGNGYLQYKLVLAKDAVKVNGTFPKTAQYIEECQYPEALDPFVVQGSVVICTFSAGFYNGTSTLTAIFETAKILGFMGFVLVANPAYGDFIAEPIPFPVPGIMIPRTGDAQIVSQYYEQQTYRDERGFVIRYGGRAAIAEGRVASFMGRAPIVSRFSSRGPDFIDHNRNPTDVLKPDILSPGHQIWAAWSPMSVLNPILSGYHFALLSGTSMATPHIAGIAALIKQNNTKWTPSMIASAMSTTATKYDNYGEPIMAEGFAINSLYPSTPFDFGAGLINPSRAMDPGLVISSGYEDYISFLCSLPNIDPATIKTATGGTCNHSFSTPSDLNIPSVTISSLTGTRLVRRSLMNIASKPETYLCSVLPPKGVMVSLNPTWFTVAPQGSQDLEITLTVTQPLE</sequence>
<evidence type="ECO:0000256" key="4">
    <source>
        <dbReference type="ARBA" id="ARBA00022729"/>
    </source>
</evidence>
<evidence type="ECO:0000256" key="3">
    <source>
        <dbReference type="ARBA" id="ARBA00022670"/>
    </source>
</evidence>
<evidence type="ECO:0000256" key="9">
    <source>
        <dbReference type="PROSITE-ProRule" id="PRU01240"/>
    </source>
</evidence>
<evidence type="ECO:0000313" key="16">
    <source>
        <dbReference type="Proteomes" id="UP000325577"/>
    </source>
</evidence>
<comment type="subcellular location">
    <subcellularLocation>
        <location evidence="1">Secreted</location>
    </subcellularLocation>
</comment>
<dbReference type="GO" id="GO:0004252">
    <property type="term" value="F:serine-type endopeptidase activity"/>
    <property type="evidence" value="ECO:0007669"/>
    <property type="project" value="UniProtKB-UniRule"/>
</dbReference>
<feature type="signal peptide" evidence="11">
    <location>
        <begin position="1"/>
        <end position="30"/>
    </location>
</feature>
<dbReference type="Gene3D" id="3.30.70.80">
    <property type="entry name" value="Peptidase S8 propeptide/proteinase inhibitor I9"/>
    <property type="match status" value="1"/>
</dbReference>
<dbReference type="InterPro" id="IPR034197">
    <property type="entry name" value="Peptidases_S8_3"/>
</dbReference>
<dbReference type="PROSITE" id="PS00138">
    <property type="entry name" value="SUBTILASE_SER"/>
    <property type="match status" value="1"/>
</dbReference>
<gene>
    <name evidence="15" type="ORF">F0562_014394</name>
</gene>
<feature type="domain" description="Inhibitor I9" evidence="13">
    <location>
        <begin position="67"/>
        <end position="129"/>
    </location>
</feature>
<feature type="active site" description="Charge relay system" evidence="8 9">
    <location>
        <position position="604"/>
    </location>
</feature>
<organism evidence="15 16">
    <name type="scientific">Nyssa sinensis</name>
    <dbReference type="NCBI Taxonomy" id="561372"/>
    <lineage>
        <taxon>Eukaryota</taxon>
        <taxon>Viridiplantae</taxon>
        <taxon>Streptophyta</taxon>
        <taxon>Embryophyta</taxon>
        <taxon>Tracheophyta</taxon>
        <taxon>Spermatophyta</taxon>
        <taxon>Magnoliopsida</taxon>
        <taxon>eudicotyledons</taxon>
        <taxon>Gunneridae</taxon>
        <taxon>Pentapetalae</taxon>
        <taxon>asterids</taxon>
        <taxon>Cornales</taxon>
        <taxon>Nyssaceae</taxon>
        <taxon>Nyssa</taxon>
    </lineage>
</organism>
<dbReference type="InterPro" id="IPR045051">
    <property type="entry name" value="SBT"/>
</dbReference>
<dbReference type="SUPFAM" id="SSF52743">
    <property type="entry name" value="Subtilisin-like"/>
    <property type="match status" value="1"/>
</dbReference>
<keyword evidence="6 9" id="KW-0720">Serine protease</keyword>
<keyword evidence="4 11" id="KW-0732">Signal</keyword>
<dbReference type="InterPro" id="IPR010259">
    <property type="entry name" value="S8pro/Inhibitor_I9"/>
</dbReference>
<evidence type="ECO:0000256" key="1">
    <source>
        <dbReference type="ARBA" id="ARBA00004613"/>
    </source>
</evidence>
<dbReference type="Proteomes" id="UP000325577">
    <property type="component" value="Linkage Group LG6"/>
</dbReference>
<dbReference type="AlphaFoldDB" id="A0A5J4ZR04"/>
<dbReference type="InterPro" id="IPR023827">
    <property type="entry name" value="Peptidase_S8_Asp-AS"/>
</dbReference>
<dbReference type="InterPro" id="IPR037045">
    <property type="entry name" value="S8pro/Inhibitor_I9_sf"/>
</dbReference>
<dbReference type="Gene3D" id="3.40.50.200">
    <property type="entry name" value="Peptidase S8/S53 domain"/>
    <property type="match status" value="1"/>
</dbReference>
<dbReference type="InterPro" id="IPR022398">
    <property type="entry name" value="Peptidase_S8_His-AS"/>
</dbReference>
<dbReference type="Gene3D" id="2.60.40.2310">
    <property type="match status" value="1"/>
</dbReference>
<keyword evidence="16" id="KW-1185">Reference proteome</keyword>
<dbReference type="GO" id="GO:0005576">
    <property type="term" value="C:extracellular region"/>
    <property type="evidence" value="ECO:0007669"/>
    <property type="project" value="UniProtKB-SubCell"/>
</dbReference>
<dbReference type="PROSITE" id="PS51892">
    <property type="entry name" value="SUBTILASE"/>
    <property type="match status" value="1"/>
</dbReference>
<evidence type="ECO:0000256" key="8">
    <source>
        <dbReference type="PIRSR" id="PIRSR615500-1"/>
    </source>
</evidence>
<dbReference type="InterPro" id="IPR036852">
    <property type="entry name" value="Peptidase_S8/S53_dom_sf"/>
</dbReference>
<evidence type="ECO:0000256" key="5">
    <source>
        <dbReference type="ARBA" id="ARBA00022801"/>
    </source>
</evidence>
<dbReference type="Pfam" id="PF05922">
    <property type="entry name" value="Inhibitor_I9"/>
    <property type="match status" value="1"/>
</dbReference>
<reference evidence="15 16" key="1">
    <citation type="submission" date="2019-09" db="EMBL/GenBank/DDBJ databases">
        <title>A chromosome-level genome assembly of the Chinese tupelo Nyssa sinensis.</title>
        <authorList>
            <person name="Yang X."/>
            <person name="Kang M."/>
            <person name="Yang Y."/>
            <person name="Xiong H."/>
            <person name="Wang M."/>
            <person name="Zhang Z."/>
            <person name="Wang Z."/>
            <person name="Wu H."/>
            <person name="Ma T."/>
            <person name="Liu J."/>
            <person name="Xi Z."/>
        </authorList>
    </citation>
    <scope>NUCLEOTIDE SEQUENCE [LARGE SCALE GENOMIC DNA]</scope>
    <source>
        <strain evidence="15">J267</strain>
        <tissue evidence="15">Leaf</tissue>
    </source>
</reference>
<proteinExistence type="inferred from homology"/>
<evidence type="ECO:0000256" key="7">
    <source>
        <dbReference type="ARBA" id="ARBA00023180"/>
    </source>
</evidence>
<dbReference type="InterPro" id="IPR015500">
    <property type="entry name" value="Peptidase_S8_subtilisin-rel"/>
</dbReference>
<dbReference type="PROSITE" id="PS00137">
    <property type="entry name" value="SUBTILASE_HIS"/>
    <property type="match status" value="1"/>
</dbReference>
<feature type="active site" description="Charge relay system" evidence="8 9">
    <location>
        <position position="239"/>
    </location>
</feature>
<evidence type="ECO:0008006" key="17">
    <source>
        <dbReference type="Google" id="ProtNLM"/>
    </source>
</evidence>
<keyword evidence="3 9" id="KW-0645">Protease</keyword>
<dbReference type="PROSITE" id="PS00136">
    <property type="entry name" value="SUBTILASE_ASP"/>
    <property type="match status" value="1"/>
</dbReference>
<keyword evidence="5 9" id="KW-0378">Hydrolase</keyword>
<evidence type="ECO:0000259" key="12">
    <source>
        <dbReference type="Pfam" id="PF00082"/>
    </source>
</evidence>
<dbReference type="PRINTS" id="PR00723">
    <property type="entry name" value="SUBTILISIN"/>
</dbReference>
<dbReference type="OrthoDB" id="206201at2759"/>
<dbReference type="Pfam" id="PF17766">
    <property type="entry name" value="fn3_6"/>
    <property type="match status" value="1"/>
</dbReference>
<dbReference type="InterPro" id="IPR023828">
    <property type="entry name" value="Peptidase_S8_Ser-AS"/>
</dbReference>
<dbReference type="CDD" id="cd02120">
    <property type="entry name" value="PA_subtilisin_like"/>
    <property type="match status" value="1"/>
</dbReference>
<protein>
    <recommendedName>
        <fullName evidence="17">Peptidase S8/S53 domain-containing protein</fullName>
    </recommendedName>
</protein>
<dbReference type="Gene3D" id="3.50.30.30">
    <property type="match status" value="1"/>
</dbReference>
<feature type="chain" id="PRO_5023885939" description="Peptidase S8/S53 domain-containing protein" evidence="11">
    <location>
        <begin position="31"/>
        <end position="792"/>
    </location>
</feature>
<keyword evidence="7" id="KW-0325">Glycoprotein</keyword>
<evidence type="ECO:0000256" key="11">
    <source>
        <dbReference type="SAM" id="SignalP"/>
    </source>
</evidence>
<dbReference type="GO" id="GO:0006508">
    <property type="term" value="P:proteolysis"/>
    <property type="evidence" value="ECO:0007669"/>
    <property type="project" value="UniProtKB-KW"/>
</dbReference>
<feature type="active site" description="Charge relay system" evidence="8 9">
    <location>
        <position position="164"/>
    </location>
</feature>
<evidence type="ECO:0000259" key="13">
    <source>
        <dbReference type="Pfam" id="PF05922"/>
    </source>
</evidence>
<comment type="similarity">
    <text evidence="2 9 10">Belongs to the peptidase S8 family.</text>
</comment>
<evidence type="ECO:0000313" key="15">
    <source>
        <dbReference type="EMBL" id="KAA8520138.1"/>
    </source>
</evidence>
<dbReference type="InterPro" id="IPR041469">
    <property type="entry name" value="Subtilisin-like_FN3"/>
</dbReference>
<dbReference type="InterPro" id="IPR000209">
    <property type="entry name" value="Peptidase_S8/S53_dom"/>
</dbReference>